<dbReference type="AlphaFoldDB" id="A0A9X1B4B3"/>
<sequence length="237" mass="26557">MLRFVTKEQYWKVLDEGVMQDVHEYKPWHLKNIQDAIAFSWLFDKEDLSIAEVGAGDSRLVPALSKKNKCAVIDEYKGVGNGPKKKINAPGVDFFDCMVGSSQGVIASGLFDVLFSVSVIEHVPTRRLGGFFADCHRLLKPGGLMVHLIDAYVSDKDDGNCELWKVVSEYIKCLNGPLFSPVGELPISRESDLAFRTSYATNPDSMMRRWNLSSPALTEKRKVFQSCAIEFVLKKNS</sequence>
<reference evidence="2 3" key="1">
    <citation type="journal article" date="2020" name="Microorganisms">
        <title>Osmotic Adaptation and Compatible Solute Biosynthesis of Phototrophic Bacteria as Revealed from Genome Analyses.</title>
        <authorList>
            <person name="Imhoff J.F."/>
            <person name="Rahn T."/>
            <person name="Kunzel S."/>
            <person name="Keller A."/>
            <person name="Neulinger S.C."/>
        </authorList>
    </citation>
    <scope>NUCLEOTIDE SEQUENCE [LARGE SCALE GENOMIC DNA]</scope>
    <source>
        <strain evidence="2 3">DSM 25653</strain>
    </source>
</reference>
<organism evidence="2 3">
    <name type="scientific">Lamprobacter modestohalophilus</name>
    <dbReference type="NCBI Taxonomy" id="1064514"/>
    <lineage>
        <taxon>Bacteria</taxon>
        <taxon>Pseudomonadati</taxon>
        <taxon>Pseudomonadota</taxon>
        <taxon>Gammaproteobacteria</taxon>
        <taxon>Chromatiales</taxon>
        <taxon>Chromatiaceae</taxon>
        <taxon>Lamprobacter</taxon>
    </lineage>
</organism>
<name>A0A9X1B4B3_9GAMM</name>
<dbReference type="GO" id="GO:0008757">
    <property type="term" value="F:S-adenosylmethionine-dependent methyltransferase activity"/>
    <property type="evidence" value="ECO:0007669"/>
    <property type="project" value="InterPro"/>
</dbReference>
<gene>
    <name evidence="2" type="ORF">CKO42_08995</name>
</gene>
<accession>A0A9X1B4B3</accession>
<dbReference type="SUPFAM" id="SSF53335">
    <property type="entry name" value="S-adenosyl-L-methionine-dependent methyltransferases"/>
    <property type="match status" value="1"/>
</dbReference>
<feature type="domain" description="Methyltransferase type 11" evidence="1">
    <location>
        <begin position="52"/>
        <end position="146"/>
    </location>
</feature>
<dbReference type="Pfam" id="PF08241">
    <property type="entry name" value="Methyltransf_11"/>
    <property type="match status" value="1"/>
</dbReference>
<keyword evidence="3" id="KW-1185">Reference proteome</keyword>
<protein>
    <recommendedName>
        <fullName evidence="1">Methyltransferase type 11 domain-containing protein</fullName>
    </recommendedName>
</protein>
<dbReference type="InterPro" id="IPR029063">
    <property type="entry name" value="SAM-dependent_MTases_sf"/>
</dbReference>
<dbReference type="EMBL" id="NRRY01000011">
    <property type="protein sequence ID" value="MBK1618571.1"/>
    <property type="molecule type" value="Genomic_DNA"/>
</dbReference>
<comment type="caution">
    <text evidence="2">The sequence shown here is derived from an EMBL/GenBank/DDBJ whole genome shotgun (WGS) entry which is preliminary data.</text>
</comment>
<evidence type="ECO:0000313" key="2">
    <source>
        <dbReference type="EMBL" id="MBK1618571.1"/>
    </source>
</evidence>
<evidence type="ECO:0000259" key="1">
    <source>
        <dbReference type="Pfam" id="PF08241"/>
    </source>
</evidence>
<dbReference type="Proteomes" id="UP001138768">
    <property type="component" value="Unassembled WGS sequence"/>
</dbReference>
<dbReference type="InterPro" id="IPR013216">
    <property type="entry name" value="Methyltransf_11"/>
</dbReference>
<dbReference type="Gene3D" id="3.40.50.150">
    <property type="entry name" value="Vaccinia Virus protein VP39"/>
    <property type="match status" value="1"/>
</dbReference>
<proteinExistence type="predicted"/>
<evidence type="ECO:0000313" key="3">
    <source>
        <dbReference type="Proteomes" id="UP001138768"/>
    </source>
</evidence>